<dbReference type="Gene3D" id="3.30.1370.60">
    <property type="entry name" value="Hypothetical oxidoreductase yiak, domain 2"/>
    <property type="match status" value="1"/>
</dbReference>
<name>A0A940MY51_9PROT</name>
<dbReference type="PANTHER" id="PTHR11091:SF0">
    <property type="entry name" value="MALATE DEHYDROGENASE"/>
    <property type="match status" value="1"/>
</dbReference>
<dbReference type="InterPro" id="IPR043143">
    <property type="entry name" value="Mal/L-sulf/L-lact_DH-like_NADP"/>
</dbReference>
<protein>
    <submittedName>
        <fullName evidence="3">Ldh family oxidoreductase</fullName>
    </submittedName>
</protein>
<gene>
    <name evidence="3" type="ORF">J5Y10_13635</name>
</gene>
<comment type="similarity">
    <text evidence="1">Belongs to the LDH2/MDH2 oxidoreductase family.</text>
</comment>
<reference evidence="3" key="1">
    <citation type="submission" date="2021-03" db="EMBL/GenBank/DDBJ databases">
        <authorList>
            <person name="So Y."/>
        </authorList>
    </citation>
    <scope>NUCLEOTIDE SEQUENCE</scope>
    <source>
        <strain evidence="3">SG15</strain>
    </source>
</reference>
<evidence type="ECO:0000313" key="3">
    <source>
        <dbReference type="EMBL" id="MBP0493823.1"/>
    </source>
</evidence>
<dbReference type="Gene3D" id="1.10.1530.10">
    <property type="match status" value="1"/>
</dbReference>
<dbReference type="InterPro" id="IPR003767">
    <property type="entry name" value="Malate/L-lactate_DH-like"/>
</dbReference>
<sequence length="346" mass="36786">MPDTILVPAETLHRQLTAVFAAWGMSGEHANTAAMIMVDTDLTGIDSHGVGMLPHYQRLFREGRLDPKATPTIARDHGPGVLIDGHAAIGHVPAHLATTTAIEKAREFGIGVAAVTNSNHYGAAGWYARLAAEQGMIALSLTNSSHLMVPLRGTQPALGTNPIAFSAPTRDPARPVLLDMATTTVAYGKISIARRAGKPLPPGWALDENGEPELDSARASDARRLAPLGGTREQGAHKGYGLALMVEILCATLTGAGSAQLHTGHFFLVLNPTAFRDREGFQADLDDLLTRLRDNPPADPAAPVLIPGDPEHDTTVERRRDGIPMVQTLVEEVRVVCEESGAAFLL</sequence>
<dbReference type="InterPro" id="IPR036111">
    <property type="entry name" value="Mal/L-sulfo/L-lacto_DH-like_sf"/>
</dbReference>
<dbReference type="AlphaFoldDB" id="A0A940MY51"/>
<dbReference type="SUPFAM" id="SSF89733">
    <property type="entry name" value="L-sulfolactate dehydrogenase-like"/>
    <property type="match status" value="1"/>
</dbReference>
<evidence type="ECO:0000256" key="2">
    <source>
        <dbReference type="ARBA" id="ARBA00023002"/>
    </source>
</evidence>
<evidence type="ECO:0000313" key="4">
    <source>
        <dbReference type="Proteomes" id="UP000677537"/>
    </source>
</evidence>
<organism evidence="3 4">
    <name type="scientific">Roseomonas indoligenes</name>
    <dbReference type="NCBI Taxonomy" id="2820811"/>
    <lineage>
        <taxon>Bacteria</taxon>
        <taxon>Pseudomonadati</taxon>
        <taxon>Pseudomonadota</taxon>
        <taxon>Alphaproteobacteria</taxon>
        <taxon>Acetobacterales</taxon>
        <taxon>Roseomonadaceae</taxon>
        <taxon>Roseomonas</taxon>
    </lineage>
</organism>
<dbReference type="RefSeq" id="WP_209374399.1">
    <property type="nucleotide sequence ID" value="NZ_JAGIZA010000007.1"/>
</dbReference>
<keyword evidence="2" id="KW-0560">Oxidoreductase</keyword>
<dbReference type="PANTHER" id="PTHR11091">
    <property type="entry name" value="OXIDOREDUCTASE-RELATED"/>
    <property type="match status" value="1"/>
</dbReference>
<keyword evidence="4" id="KW-1185">Reference proteome</keyword>
<dbReference type="GO" id="GO:0016491">
    <property type="term" value="F:oxidoreductase activity"/>
    <property type="evidence" value="ECO:0007669"/>
    <property type="project" value="UniProtKB-KW"/>
</dbReference>
<comment type="caution">
    <text evidence="3">The sequence shown here is derived from an EMBL/GenBank/DDBJ whole genome shotgun (WGS) entry which is preliminary data.</text>
</comment>
<dbReference type="Pfam" id="PF02615">
    <property type="entry name" value="Ldh_2"/>
    <property type="match status" value="1"/>
</dbReference>
<dbReference type="EMBL" id="JAGIZA010000007">
    <property type="protein sequence ID" value="MBP0493823.1"/>
    <property type="molecule type" value="Genomic_DNA"/>
</dbReference>
<dbReference type="InterPro" id="IPR043144">
    <property type="entry name" value="Mal/L-sulf/L-lact_DH-like_ah"/>
</dbReference>
<evidence type="ECO:0000256" key="1">
    <source>
        <dbReference type="ARBA" id="ARBA00006056"/>
    </source>
</evidence>
<proteinExistence type="inferred from homology"/>
<accession>A0A940MY51</accession>
<dbReference type="Proteomes" id="UP000677537">
    <property type="component" value="Unassembled WGS sequence"/>
</dbReference>